<name>A0A6J6E5E1_9ZZZZ</name>
<dbReference type="InterPro" id="IPR018713">
    <property type="entry name" value="MPAB/Lcp_cat_dom"/>
</dbReference>
<dbReference type="GO" id="GO:0016491">
    <property type="term" value="F:oxidoreductase activity"/>
    <property type="evidence" value="ECO:0007669"/>
    <property type="project" value="InterPro"/>
</dbReference>
<dbReference type="AlphaFoldDB" id="A0A6J6E5E1"/>
<protein>
    <submittedName>
        <fullName evidence="2">Unannotated protein</fullName>
    </submittedName>
</protein>
<dbReference type="EMBL" id="CAEZTT010000023">
    <property type="protein sequence ID" value="CAB4571760.1"/>
    <property type="molecule type" value="Genomic_DNA"/>
</dbReference>
<organism evidence="2">
    <name type="scientific">freshwater metagenome</name>
    <dbReference type="NCBI Taxonomy" id="449393"/>
    <lineage>
        <taxon>unclassified sequences</taxon>
        <taxon>metagenomes</taxon>
        <taxon>ecological metagenomes</taxon>
    </lineage>
</organism>
<dbReference type="PANTHER" id="PTHR36151:SF3">
    <property type="entry name" value="ER-BOUND OXYGENASE MPAB_MPAB'_RUBBER OXYGENASE CATALYTIC DOMAIN-CONTAINING PROTEIN"/>
    <property type="match status" value="1"/>
</dbReference>
<evidence type="ECO:0000259" key="1">
    <source>
        <dbReference type="Pfam" id="PF09995"/>
    </source>
</evidence>
<dbReference type="PANTHER" id="PTHR36151">
    <property type="entry name" value="BLR2777 PROTEIN"/>
    <property type="match status" value="1"/>
</dbReference>
<evidence type="ECO:0000313" key="2">
    <source>
        <dbReference type="EMBL" id="CAB4571760.1"/>
    </source>
</evidence>
<sequence length="301" mass="32913">MSNLVQRFVAKRFRRIIANSPDGVPPWLTAVAAGDDAGLFLPTDAPWVVHGDLATLIGGIRALLMQALHPGTLAGVATHSRYETDPLGRLAGTTRWLTVTTFGSIQAIDDEANRVNRMHQRVVGNFTTGNGENRSFQAADPDLLLWVHIAFTNSFLTAHELYGAESIPGGADNYVAQWSKSVSRLGLSQAPMTKAELDQTLLDYYTRNELAISESTARVISFIQNPPLPKIASLVYALLYQAAVASIPNPYRSLLNLKAMPLRLIRPIMRIFLFVLAKSIGPESPIEEAALTRLRRIGAIS</sequence>
<reference evidence="2" key="1">
    <citation type="submission" date="2020-05" db="EMBL/GenBank/DDBJ databases">
        <authorList>
            <person name="Chiriac C."/>
            <person name="Salcher M."/>
            <person name="Ghai R."/>
            <person name="Kavagutti S V."/>
        </authorList>
    </citation>
    <scope>NUCLEOTIDE SEQUENCE</scope>
</reference>
<dbReference type="Pfam" id="PF09995">
    <property type="entry name" value="MPAB_Lcp_cat"/>
    <property type="match status" value="1"/>
</dbReference>
<proteinExistence type="predicted"/>
<gene>
    <name evidence="2" type="ORF">UFOPK1726_00327</name>
</gene>
<feature type="domain" description="ER-bound oxygenase mpaB/mpaB'/Rubber oxygenase catalytic" evidence="1">
    <location>
        <begin position="47"/>
        <end position="264"/>
    </location>
</feature>
<accession>A0A6J6E5E1</accession>